<proteinExistence type="predicted"/>
<keyword evidence="1" id="KW-0472">Membrane</keyword>
<evidence type="ECO:0000313" key="2">
    <source>
        <dbReference type="EMBL" id="NNG21805.1"/>
    </source>
</evidence>
<evidence type="ECO:0000313" key="3">
    <source>
        <dbReference type="Proteomes" id="UP000533905"/>
    </source>
</evidence>
<dbReference type="Gene3D" id="3.30.700.10">
    <property type="entry name" value="Glycoprotein, Type 4 Pilin"/>
    <property type="match status" value="1"/>
</dbReference>
<dbReference type="NCBIfam" id="TIGR02532">
    <property type="entry name" value="IV_pilin_GFxxxE"/>
    <property type="match status" value="1"/>
</dbReference>
<name>A0A7Y2JWE4_9BURK</name>
<keyword evidence="1" id="KW-0812">Transmembrane</keyword>
<sequence>MHPINAQRGFTLVEAMVTLAVFATLLAVGVPRMVDWVASTKAAAATQFYAEGLTLARAQALTHNSASRLVLSRNAVSGQYDWRVDLCFPTPDSPCNDEGGGWSTTDDAVRPAQDAGAGYTSIARNADVLPGTDRLSVSPGPGDDLEVYFTPLGWVDTQVGTRMMRIDLAPAAGDGADFPSSSLVLTLAGIAAKCDPAAPAADSRRCPE</sequence>
<comment type="caution">
    <text evidence="2">The sequence shown here is derived from an EMBL/GenBank/DDBJ whole genome shotgun (WGS) entry which is preliminary data.</text>
</comment>
<feature type="transmembrane region" description="Helical" evidence="1">
    <location>
        <begin position="12"/>
        <end position="30"/>
    </location>
</feature>
<dbReference type="SUPFAM" id="SSF54523">
    <property type="entry name" value="Pili subunits"/>
    <property type="match status" value="1"/>
</dbReference>
<gene>
    <name evidence="2" type="ORF">HGB41_02115</name>
</gene>
<protein>
    <submittedName>
        <fullName evidence="2">Type II secretion system protein</fullName>
    </submittedName>
</protein>
<dbReference type="EMBL" id="JABAIV010000001">
    <property type="protein sequence ID" value="NNG21805.1"/>
    <property type="molecule type" value="Genomic_DNA"/>
</dbReference>
<dbReference type="Pfam" id="PF07963">
    <property type="entry name" value="N_methyl"/>
    <property type="match status" value="1"/>
</dbReference>
<dbReference type="RefSeq" id="WP_171080619.1">
    <property type="nucleotide sequence ID" value="NZ_JABAIV010000001.1"/>
</dbReference>
<accession>A0A7Y2JWE4</accession>
<dbReference type="PROSITE" id="PS00409">
    <property type="entry name" value="PROKAR_NTER_METHYL"/>
    <property type="match status" value="1"/>
</dbReference>
<dbReference type="InterPro" id="IPR045584">
    <property type="entry name" value="Pilin-like"/>
</dbReference>
<organism evidence="2 3">
    <name type="scientific">Telluria aromaticivorans</name>
    <dbReference type="NCBI Taxonomy" id="2725995"/>
    <lineage>
        <taxon>Bacteria</taxon>
        <taxon>Pseudomonadati</taxon>
        <taxon>Pseudomonadota</taxon>
        <taxon>Betaproteobacteria</taxon>
        <taxon>Burkholderiales</taxon>
        <taxon>Oxalobacteraceae</taxon>
        <taxon>Telluria group</taxon>
        <taxon>Telluria</taxon>
    </lineage>
</organism>
<dbReference type="Proteomes" id="UP000533905">
    <property type="component" value="Unassembled WGS sequence"/>
</dbReference>
<keyword evidence="3" id="KW-1185">Reference proteome</keyword>
<evidence type="ECO:0000256" key="1">
    <source>
        <dbReference type="SAM" id="Phobius"/>
    </source>
</evidence>
<dbReference type="InterPro" id="IPR012902">
    <property type="entry name" value="N_methyl_site"/>
</dbReference>
<keyword evidence="1" id="KW-1133">Transmembrane helix</keyword>
<reference evidence="2 3" key="1">
    <citation type="submission" date="2020-04" db="EMBL/GenBank/DDBJ databases">
        <title>Massilia sp. nov., a cold adapted bacteria isolated from Arctic soil.</title>
        <authorList>
            <person name="Son J."/>
            <person name="Ka J.-O."/>
        </authorList>
    </citation>
    <scope>NUCLEOTIDE SEQUENCE [LARGE SCALE GENOMIC DNA]</scope>
    <source>
        <strain evidence="2 3">ML15P13</strain>
    </source>
</reference>
<dbReference type="AlphaFoldDB" id="A0A7Y2JWE4"/>